<dbReference type="AlphaFoldDB" id="A0A250E5D2"/>
<proteinExistence type="predicted"/>
<dbReference type="Pfam" id="PF04717">
    <property type="entry name" value="Phage_base_V"/>
    <property type="match status" value="1"/>
</dbReference>
<evidence type="ECO:0000313" key="2">
    <source>
        <dbReference type="EMBL" id="ATA68072.1"/>
    </source>
</evidence>
<dbReference type="InterPro" id="IPR037026">
    <property type="entry name" value="Vgr_OB-fold_dom_sf"/>
</dbReference>
<dbReference type="EMBL" id="CP022378">
    <property type="protein sequence ID" value="ATA68072.1"/>
    <property type="molecule type" value="Genomic_DNA"/>
</dbReference>
<dbReference type="RefSeq" id="WP_098028724.1">
    <property type="nucleotide sequence ID" value="NZ_CP022378.1"/>
</dbReference>
<protein>
    <submittedName>
        <fullName evidence="2">Phage baseplate protein</fullName>
    </submittedName>
</protein>
<accession>A0A250E5D2</accession>
<dbReference type="SUPFAM" id="SSF69255">
    <property type="entry name" value="gp5 N-terminal domain-like"/>
    <property type="match status" value="1"/>
</dbReference>
<feature type="domain" description="Gp5/Type VI secretion system Vgr protein OB-fold" evidence="1">
    <location>
        <begin position="378"/>
        <end position="457"/>
    </location>
</feature>
<dbReference type="InterPro" id="IPR006531">
    <property type="entry name" value="Gp5/Vgr_OB"/>
</dbReference>
<dbReference type="Gene3D" id="2.40.50.230">
    <property type="entry name" value="Gp5 N-terminal domain"/>
    <property type="match status" value="1"/>
</dbReference>
<dbReference type="GeneID" id="96781182"/>
<dbReference type="KEGG" id="ccyn:CGC48_05165"/>
<sequence>MYSKFNTFSTILSDLKDVKTTIYVKGKPLIFDSLVLQQSLNSCHSFEVIENFLGKEDLIGKKSPKSLTEFVGERIHIEFQHKDNTYEFIGFITEVVMDSWENPQGIPNTNYIRYIGKGAVCILDDVTSMFSFVDSSLTDIIQELTYDYQKHFSTYCNPKFEEILPFAMQYNESVFEFLNRLSALYNELFFYDGKELFFGLPVTNEEEELTFDEDIISLKMTVQTLPHKLSQYDYFAEKDAYLHSQKTTEPERQNMLLKPLLSKKDRLYTSEGIVRSSVANTTESNLDDVLQGHYNTILGNMHILEGKTKTSRIKVGRLIRVHFSSHYNLGNEIGVYRVVSVEHRVDKSGSYENHFVAIPQGLEHSLATIQTVAYPEIAEVVNNEDPEKQGRVQVQFYWQKHKNLKTNWLRVQTLDAGLLSDGANNRGVTLTPEVGDQVMVNFEQGNPHRPYVSGSMFHGKNASGVSNNVRSIITKSGHKLVFTDDESIILSDKNGNQIKLDTQGKNIEITAPENITMKAKNIVLEAEGYIDAKAKGDVITTSEKNILMTSAEEAIIETEKGFTVKANSDVTVKSKGGFTANISADLKIEASGDVNIEGKGNTQIKGSNSKVVGSKSSLEGNAFKVEVS</sequence>
<evidence type="ECO:0000259" key="1">
    <source>
        <dbReference type="Pfam" id="PF04717"/>
    </source>
</evidence>
<evidence type="ECO:0000313" key="3">
    <source>
        <dbReference type="Proteomes" id="UP000242855"/>
    </source>
</evidence>
<name>A0A250E5D2_9FLAO</name>
<dbReference type="Proteomes" id="UP000242855">
    <property type="component" value="Chromosome"/>
</dbReference>
<organism evidence="2 3">
    <name type="scientific">Capnocytophaga cynodegmi</name>
    <dbReference type="NCBI Taxonomy" id="28189"/>
    <lineage>
        <taxon>Bacteria</taxon>
        <taxon>Pseudomonadati</taxon>
        <taxon>Bacteroidota</taxon>
        <taxon>Flavobacteriia</taxon>
        <taxon>Flavobacteriales</taxon>
        <taxon>Flavobacteriaceae</taxon>
        <taxon>Capnocytophaga</taxon>
    </lineage>
</organism>
<dbReference type="SUPFAM" id="SSF69279">
    <property type="entry name" value="Phage tail proteins"/>
    <property type="match status" value="1"/>
</dbReference>
<gene>
    <name evidence="2" type="ORF">CGC48_05165</name>
</gene>
<dbReference type="SUPFAM" id="SSF69349">
    <property type="entry name" value="Phage fibre proteins"/>
    <property type="match status" value="1"/>
</dbReference>
<reference evidence="2 3" key="1">
    <citation type="journal article" date="2017" name="Genome Announc.">
        <title>Twelve Complete Reference Genomes of Clinical Isolates in the Capnocytophaga Genus.</title>
        <authorList>
            <person name="Villarma A."/>
            <person name="Gulvik C.A."/>
            <person name="Rowe L.A."/>
            <person name="Sheth M."/>
            <person name="Juieng P."/>
            <person name="Nicholson A.C."/>
            <person name="Loparev V.N."/>
            <person name="McQuiston J.R."/>
        </authorList>
    </citation>
    <scope>NUCLEOTIDE SEQUENCE [LARGE SCALE GENOMIC DNA]</scope>
    <source>
        <strain evidence="2 3">G7591</strain>
    </source>
</reference>